<gene>
    <name evidence="4" type="ORF">PM001_LOCUS19943</name>
</gene>
<dbReference type="EMBL" id="CAKLBY020000217">
    <property type="protein sequence ID" value="CAK7934793.1"/>
    <property type="molecule type" value="Genomic_DNA"/>
</dbReference>
<dbReference type="Pfam" id="PF03099">
    <property type="entry name" value="BPL_LplA_LipB"/>
    <property type="match status" value="1"/>
</dbReference>
<protein>
    <recommendedName>
        <fullName evidence="3">BPL/LPL catalytic domain-containing protein</fullName>
    </recommendedName>
</protein>
<comment type="caution">
    <text evidence="4">The sequence shown here is derived from an EMBL/GenBank/DDBJ whole genome shotgun (WGS) entry which is preliminary data.</text>
</comment>
<evidence type="ECO:0000256" key="1">
    <source>
        <dbReference type="ARBA" id="ARBA00009934"/>
    </source>
</evidence>
<name>A0AAV1UM61_9STRA</name>
<dbReference type="GO" id="GO:0004077">
    <property type="term" value="F:biotin--[biotin carboxyl-carrier protein] ligase activity"/>
    <property type="evidence" value="ECO:0007669"/>
    <property type="project" value="InterPro"/>
</dbReference>
<dbReference type="NCBIfam" id="TIGR00121">
    <property type="entry name" value="birA_ligase"/>
    <property type="match status" value="1"/>
</dbReference>
<dbReference type="CDD" id="cd16442">
    <property type="entry name" value="BPL"/>
    <property type="match status" value="1"/>
</dbReference>
<feature type="domain" description="BPL/LPL catalytic" evidence="3">
    <location>
        <begin position="48"/>
        <end position="241"/>
    </location>
</feature>
<dbReference type="Gene3D" id="3.30.930.10">
    <property type="entry name" value="Bira Bifunctional Protein, Domain 2"/>
    <property type="match status" value="1"/>
</dbReference>
<dbReference type="PANTHER" id="PTHR12835">
    <property type="entry name" value="BIOTIN PROTEIN LIGASE"/>
    <property type="match status" value="1"/>
</dbReference>
<evidence type="ECO:0000259" key="3">
    <source>
        <dbReference type="PROSITE" id="PS51733"/>
    </source>
</evidence>
<dbReference type="Proteomes" id="UP001162060">
    <property type="component" value="Unassembled WGS sequence"/>
</dbReference>
<dbReference type="PANTHER" id="PTHR12835:SF5">
    <property type="entry name" value="BIOTIN--PROTEIN LIGASE"/>
    <property type="match status" value="1"/>
</dbReference>
<organism evidence="4 5">
    <name type="scientific">Peronospora matthiolae</name>
    <dbReference type="NCBI Taxonomy" id="2874970"/>
    <lineage>
        <taxon>Eukaryota</taxon>
        <taxon>Sar</taxon>
        <taxon>Stramenopiles</taxon>
        <taxon>Oomycota</taxon>
        <taxon>Peronosporomycetes</taxon>
        <taxon>Peronosporales</taxon>
        <taxon>Peronosporaceae</taxon>
        <taxon>Peronospora</taxon>
    </lineage>
</organism>
<accession>A0AAV1UM61</accession>
<sequence length="319" mass="34604">MRGKHMTDELRYYVRSERHLQALQTWLDGAHPSYPVSVTSEGPDVVPRKLFPLLKTQELGHVVLYGPTLGSTQTLLRETLKPAAPAGLVCYAKLQSRGKGRGANSWSSPEGCLTYSFQSAFVDGNTLPFVQYLVSLAVVKAVETVHTEAAGSGSGAGAARIKWPNDIYAHQVKIGGILCQSEYCNGKFSVTTGVGINISNRSPTTCLQDVLGTDEQPCTVTKEEFLAAFCNVYEPMEKLFVEKGFEPFMTDYLARWLHTDQVVQVASASDASGEKVPAVIKGLTSTGCLLAQGDDGSQLELYPDGNSFDFLAGLLKRKL</sequence>
<dbReference type="InterPro" id="IPR045864">
    <property type="entry name" value="aa-tRNA-synth_II/BPL/LPL"/>
</dbReference>
<dbReference type="InterPro" id="IPR004408">
    <property type="entry name" value="Biotin_CoA_COase_ligase"/>
</dbReference>
<comment type="similarity">
    <text evidence="1">Belongs to the biotin--protein ligase family.</text>
</comment>
<dbReference type="SUPFAM" id="SSF55681">
    <property type="entry name" value="Class II aaRS and biotin synthetases"/>
    <property type="match status" value="1"/>
</dbReference>
<evidence type="ECO:0000313" key="4">
    <source>
        <dbReference type="EMBL" id="CAK7934793.1"/>
    </source>
</evidence>
<reference evidence="4" key="1">
    <citation type="submission" date="2024-01" db="EMBL/GenBank/DDBJ databases">
        <authorList>
            <person name="Webb A."/>
        </authorList>
    </citation>
    <scope>NUCLEOTIDE SEQUENCE</scope>
    <source>
        <strain evidence="4">Pm1</strain>
    </source>
</reference>
<keyword evidence="2" id="KW-0436">Ligase</keyword>
<proteinExistence type="inferred from homology"/>
<dbReference type="InterPro" id="IPR004143">
    <property type="entry name" value="BPL_LPL_catalytic"/>
</dbReference>
<evidence type="ECO:0000256" key="2">
    <source>
        <dbReference type="ARBA" id="ARBA00022598"/>
    </source>
</evidence>
<evidence type="ECO:0000313" key="5">
    <source>
        <dbReference type="Proteomes" id="UP001162060"/>
    </source>
</evidence>
<dbReference type="PROSITE" id="PS51733">
    <property type="entry name" value="BPL_LPL_CATALYTIC"/>
    <property type="match status" value="1"/>
</dbReference>
<dbReference type="AlphaFoldDB" id="A0AAV1UM61"/>
<dbReference type="GO" id="GO:0005737">
    <property type="term" value="C:cytoplasm"/>
    <property type="evidence" value="ECO:0007669"/>
    <property type="project" value="TreeGrafter"/>
</dbReference>